<dbReference type="PROSITE" id="PS50222">
    <property type="entry name" value="EF_HAND_2"/>
    <property type="match status" value="25"/>
</dbReference>
<dbReference type="InterPro" id="IPR018247">
    <property type="entry name" value="EF_Hand_1_Ca_BS"/>
</dbReference>
<dbReference type="PROSITE" id="PS00018">
    <property type="entry name" value="EF_HAND_1"/>
    <property type="match status" value="24"/>
</dbReference>
<feature type="domain" description="EF-hand" evidence="8">
    <location>
        <begin position="675"/>
        <end position="710"/>
    </location>
</feature>
<feature type="domain" description="EF-hand" evidence="8">
    <location>
        <begin position="1294"/>
        <end position="1329"/>
    </location>
</feature>
<feature type="domain" description="EF-hand" evidence="8">
    <location>
        <begin position="219"/>
        <end position="254"/>
    </location>
</feature>
<feature type="domain" description="EF-hand" evidence="8">
    <location>
        <begin position="1100"/>
        <end position="1135"/>
    </location>
</feature>
<feature type="region of interest" description="Disordered" evidence="7">
    <location>
        <begin position="760"/>
        <end position="790"/>
    </location>
</feature>
<reference evidence="9" key="1">
    <citation type="submission" date="2013-12" db="EMBL/GenBank/DDBJ databases">
        <title>The Genome Sequence of Aphanomyces invadans NJM9701.</title>
        <authorList>
            <consortium name="The Broad Institute Genomics Platform"/>
            <person name="Russ C."/>
            <person name="Tyler B."/>
            <person name="van West P."/>
            <person name="Dieguez-Uribeondo J."/>
            <person name="Young S.K."/>
            <person name="Zeng Q."/>
            <person name="Gargeya S."/>
            <person name="Fitzgerald M."/>
            <person name="Abouelleil A."/>
            <person name="Alvarado L."/>
            <person name="Chapman S.B."/>
            <person name="Gainer-Dewar J."/>
            <person name="Goldberg J."/>
            <person name="Griggs A."/>
            <person name="Gujja S."/>
            <person name="Hansen M."/>
            <person name="Howarth C."/>
            <person name="Imamovic A."/>
            <person name="Ireland A."/>
            <person name="Larimer J."/>
            <person name="McCowan C."/>
            <person name="Murphy C."/>
            <person name="Pearson M."/>
            <person name="Poon T.W."/>
            <person name="Priest M."/>
            <person name="Roberts A."/>
            <person name="Saif S."/>
            <person name="Shea T."/>
            <person name="Sykes S."/>
            <person name="Wortman J."/>
            <person name="Nusbaum C."/>
            <person name="Birren B."/>
        </authorList>
    </citation>
    <scope>NUCLEOTIDE SEQUENCE [LARGE SCALE GENOMIC DNA]</scope>
    <source>
        <strain evidence="9">NJM9701</strain>
    </source>
</reference>
<dbReference type="SUPFAM" id="SSF47473">
    <property type="entry name" value="EF-hand"/>
    <property type="match status" value="9"/>
</dbReference>
<dbReference type="InterPro" id="IPR002048">
    <property type="entry name" value="EF_hand_dom"/>
</dbReference>
<dbReference type="PANTHER" id="PTHR23055">
    <property type="entry name" value="CALCIUM BINDING PROTEINS"/>
    <property type="match status" value="1"/>
</dbReference>
<feature type="domain" description="EF-hand" evidence="8">
    <location>
        <begin position="1646"/>
        <end position="1681"/>
    </location>
</feature>
<feature type="domain" description="EF-hand" evidence="8">
    <location>
        <begin position="466"/>
        <end position="496"/>
    </location>
</feature>
<feature type="compositionally biased region" description="Pro residues" evidence="7">
    <location>
        <begin position="761"/>
        <end position="770"/>
    </location>
</feature>
<feature type="domain" description="EF-hand" evidence="8">
    <location>
        <begin position="1547"/>
        <end position="1582"/>
    </location>
</feature>
<sequence length="2175" mass="239545">MKWETATLRPTPWATSFGGGAPSVFRSARMSRRAAASASAWRSRDSAADDVTISPAASCLDISRVCRVAISRHGTVRDLLLHPNMPLEELYACLRAIFPHVNTTPIALKNESNTLFPLSLLSRHPSTFSRAKKDSAALYVPFELVCLGDPDVSYTELTRPARVGWHHHAQGTNEELTQFTLPQLIHEFRRAAPTGALDRSSFQKALPLLVPTSSPDATTVHLLLSRLFDVFDKDRTDVVDVIEFVSGLSVLVQGDRDEKIQAMFSLYDSSAQGFISRDDMTTYLTSVYLTIAELNPEVFATNHVDPIQLGHVTAAQCFEDADLNHDGRLSYAEFQVWYSKSVHHHQPHARKLKQVHVKQVDSQLRQPIQVKWTLSAVRDMTGLGDYAVDEMLGWFPHDNALTEADFLATMKRILQRQRKPVTQSTIALLHTLFNLFDSDHNGVLNALELKTGLSVLCHPDPYGGSVRAAFDLMDSNGDGRITLEEMTLYLRSVFRVLHGVTNAHVPVPPDVLATLTAQEMFQRADLNHDGKISFDEFHAWFTAAPTTALPTPPPLFPSQVHGQHHHQQTGTIPGGVALTPPTSVTLERVGALTNLSWRHPLDVFEVVALYVNADGVLTKHAFDQAFLHLMQGSTTSAAQARMVVDRLFLAFDGDGDGVVDYCELSSGLSLLCAGSQQEKIEAAFTLYDVNKDQFISKSELVSYLTAVFRVIYAFGPPPIPGVSPVELAESTAADAFSQYDSNHDGQLSLDEFTAWYSAPTPSAPPVPQHPPASGLAKPSHASSRGPHTAPSSYDLEFLRRARQVTHLGQYAVADIFSFFQASATNDQLSKAQFFRCFNKLLSKSSSNGASQVTASPQLLKATLEQLFVLFDTDGNGVVDTKELAAGLSLLCGGSHQDKVQAAFSLYDKNGDGFISREEMTEYLTAVFKVLLQTSPALHAQLGHVSADHLAQATTGQAFATCDLNHDNKLSIDEFTAWYQAPQPGAVRNQRRLPTAAPRTTSSSPLSPAHARALLGLGHLTADTLVDLFHDRLTAHVVSEKAFVACFSKLMQSENDSEKAVVHGLVNELYQSFHKAFRSLTPGLCYQDVACGLSVLAQDESADAKVRATFRLMDQNGDMALSKDELVRYFTAVFAVMYVLNPPADAAHVSAHELAAITADHTMEQADTNADNSISFAEFQRWYTQGVRSEGPAPLPSLREIRHITALGYLEVDEAFERLADCADDDMASSEGGSVSLEAFVVCLTNLAHEFHGHVPLALPSVATGLYRAFVKDATGDRVEFAELAAGLSVLCKGSRDAKVQAAFSLYDYNSDGYISIDEMTRYLTAVFRVLYVVQPTMASKTGVSAADLGLLTAEQAFLEADVNRDNRLSLNEFAVWYAKHKTPDDSLVEPLSRHQKPLRSTEHGWNVDAIRRHTKLMFHRAEDVFELFAEAANDDGHLDQAHFDKCFLHLMEGDSTPTTIAFLRRLFDLFDSNQDGWVDFSELSAGLSILGGGREDKVRAAFALYDYNQDGVISLDEMVRYLTAVFKVLFATNPSLQPQMQVTPEELAQVTAEQAFLECDINQDGKLTLDEFQAWYTQSKKQTNTALAIPLPSLAQVRHFTDLSSCAPADVVERFRTFAVDGQLTREAFTQGLHSFAKPSATGSSTVDAVASRLFDLFDTNGNGVVDYTELGAGLCVLCGGSQEEKIRAAFALYDLNHDDTISRTEMALYLSSVYKVLLEANPETKRQIQGAGVTPDELGAITADQAFAEADKDHDGVLTFNEFRRWYLTPSATHINSIQIPKWVSLQAVKELTQLHKFAPSQVFAHLADHMTDPRGLDRPTFERAVASLVPATIKSTPEEKDRLRLVLDRLFTVFDTNDNGFVNFQELASGLSILCGGSRADKVQAAFDLYDTNKDGVLSLDEMIAYLTSVFKIVCETNTALYPSDATPLDLAEITAEQCFAQAKLNHDGKLTLAEFEKWYTQEHDGDELLTKDAMLTNGTSPLTDATTSASGMERIRNLLKLNQYEVGDIFEIFAEAAPNGELGFAAFKQCFEHMVELAGGYDSPEAKQEAAVVIRRLFCVFDSDQNNTVDFGELASGLSVLSGSSMEDKVLAAFRLYDINGDGYISLDEMISYMTSIFRVMYETSDKAKGQMSVSPQELAKVTAMQCFKDADRNHDMRLSFDEFKQWCTSTM</sequence>
<evidence type="ECO:0000256" key="6">
    <source>
        <dbReference type="ARBA" id="ARBA00023288"/>
    </source>
</evidence>
<feature type="domain" description="EF-hand" evidence="8">
    <location>
        <begin position="894"/>
        <end position="929"/>
    </location>
</feature>
<keyword evidence="4" id="KW-0677">Repeat</keyword>
<dbReference type="Pfam" id="PF13499">
    <property type="entry name" value="EF-hand_7"/>
    <property type="match status" value="10"/>
</dbReference>
<feature type="domain" description="EF-hand" evidence="8">
    <location>
        <begin position="1739"/>
        <end position="1774"/>
    </location>
</feature>
<feature type="domain" description="EF-hand" evidence="8">
    <location>
        <begin position="316"/>
        <end position="344"/>
    </location>
</feature>
<keyword evidence="3" id="KW-0479">Metal-binding</keyword>
<keyword evidence="2" id="KW-0519">Myristate</keyword>
<feature type="domain" description="EF-hand" evidence="8">
    <location>
        <begin position="858"/>
        <end position="893"/>
    </location>
</feature>
<dbReference type="STRING" id="157072.A0A024TRA8"/>
<dbReference type="InterPro" id="IPR028846">
    <property type="entry name" value="Recoverin"/>
</dbReference>
<feature type="region of interest" description="Disordered" evidence="7">
    <location>
        <begin position="986"/>
        <end position="1006"/>
    </location>
</feature>
<feature type="domain" description="EF-hand" evidence="8">
    <location>
        <begin position="1348"/>
        <end position="1383"/>
    </location>
</feature>
<dbReference type="Pfam" id="PF13202">
    <property type="entry name" value="EF-hand_5"/>
    <property type="match status" value="4"/>
</dbReference>
<dbReference type="GeneID" id="20087293"/>
<feature type="domain" description="EF-hand" evidence="8">
    <location>
        <begin position="2142"/>
        <end position="2175"/>
    </location>
</feature>
<dbReference type="CDD" id="cd00051">
    <property type="entry name" value="EFh"/>
    <property type="match status" value="13"/>
</dbReference>
<name>A0A024TRA8_9STRA</name>
<evidence type="ECO:0000256" key="4">
    <source>
        <dbReference type="ARBA" id="ARBA00022737"/>
    </source>
</evidence>
<dbReference type="Gene3D" id="1.10.238.10">
    <property type="entry name" value="EF-hand"/>
    <property type="match status" value="10"/>
</dbReference>
<dbReference type="InterPro" id="IPR011992">
    <property type="entry name" value="EF-hand-dom_pair"/>
</dbReference>
<dbReference type="RefSeq" id="XP_008874792.1">
    <property type="nucleotide sequence ID" value="XM_008876570.1"/>
</dbReference>
<feature type="domain" description="EF-hand" evidence="8">
    <location>
        <begin position="1844"/>
        <end position="1879"/>
    </location>
</feature>
<evidence type="ECO:0000256" key="1">
    <source>
        <dbReference type="ARBA" id="ARBA00006049"/>
    </source>
</evidence>
<feature type="domain" description="EF-hand" evidence="8">
    <location>
        <begin position="1682"/>
        <end position="1717"/>
    </location>
</feature>
<evidence type="ECO:0000259" key="8">
    <source>
        <dbReference type="PROSITE" id="PS50222"/>
    </source>
</evidence>
<dbReference type="SMART" id="SM00054">
    <property type="entry name" value="EFh"/>
    <property type="match status" value="28"/>
</dbReference>
<evidence type="ECO:0000313" key="9">
    <source>
        <dbReference type="EMBL" id="ETV96529.1"/>
    </source>
</evidence>
<dbReference type="OrthoDB" id="191686at2759"/>
<evidence type="ECO:0000256" key="3">
    <source>
        <dbReference type="ARBA" id="ARBA00022723"/>
    </source>
</evidence>
<feature type="domain" description="EF-hand" evidence="8">
    <location>
        <begin position="424"/>
        <end position="459"/>
    </location>
</feature>
<proteinExistence type="inferred from homology"/>
<accession>A0A024TRA8</accession>
<dbReference type="PRINTS" id="PR00450">
    <property type="entry name" value="RECOVERIN"/>
</dbReference>
<feature type="domain" description="EF-hand" evidence="8">
    <location>
        <begin position="2052"/>
        <end position="2087"/>
    </location>
</feature>
<gene>
    <name evidence="9" type="ORF">H310_10243</name>
</gene>
<feature type="domain" description="EF-hand" evidence="8">
    <location>
        <begin position="2088"/>
        <end position="2123"/>
    </location>
</feature>
<feature type="domain" description="EF-hand" evidence="8">
    <location>
        <begin position="1458"/>
        <end position="1493"/>
    </location>
</feature>
<feature type="domain" description="EF-hand" evidence="8">
    <location>
        <begin position="512"/>
        <end position="547"/>
    </location>
</feature>
<feature type="domain" description="EF-hand" evidence="8">
    <location>
        <begin position="727"/>
        <end position="762"/>
    </location>
</feature>
<comment type="similarity">
    <text evidence="1">Belongs to the recoverin family.</text>
</comment>
<dbReference type="VEuPathDB" id="FungiDB:H310_10243"/>
<keyword evidence="6" id="KW-0449">Lipoprotein</keyword>
<feature type="domain" description="EF-hand" evidence="8">
    <location>
        <begin position="1880"/>
        <end position="1915"/>
    </location>
</feature>
<dbReference type="EMBL" id="KI913976">
    <property type="protein sequence ID" value="ETV96529.1"/>
    <property type="molecule type" value="Genomic_DNA"/>
</dbReference>
<evidence type="ECO:0000256" key="5">
    <source>
        <dbReference type="ARBA" id="ARBA00022837"/>
    </source>
</evidence>
<dbReference type="eggNOG" id="KOG0044">
    <property type="taxonomic scope" value="Eukaryota"/>
</dbReference>
<evidence type="ECO:0000256" key="7">
    <source>
        <dbReference type="SAM" id="MobiDB-lite"/>
    </source>
</evidence>
<protein>
    <recommendedName>
        <fullName evidence="8">EF-hand domain-containing protein</fullName>
    </recommendedName>
</protein>
<feature type="domain" description="EF-hand" evidence="8">
    <location>
        <begin position="255"/>
        <end position="290"/>
    </location>
</feature>
<dbReference type="GO" id="GO:0005509">
    <property type="term" value="F:calcium ion binding"/>
    <property type="evidence" value="ECO:0007669"/>
    <property type="project" value="InterPro"/>
</dbReference>
<feature type="domain" description="EF-hand" evidence="8">
    <location>
        <begin position="1495"/>
        <end position="1528"/>
    </location>
</feature>
<organism evidence="9">
    <name type="scientific">Aphanomyces invadans</name>
    <dbReference type="NCBI Taxonomy" id="157072"/>
    <lineage>
        <taxon>Eukaryota</taxon>
        <taxon>Sar</taxon>
        <taxon>Stramenopiles</taxon>
        <taxon>Oomycota</taxon>
        <taxon>Saprolegniomycetes</taxon>
        <taxon>Saprolegniales</taxon>
        <taxon>Verrucalvaceae</taxon>
        <taxon>Aphanomyces</taxon>
    </lineage>
</organism>
<feature type="domain" description="EF-hand" evidence="8">
    <location>
        <begin position="639"/>
        <end position="674"/>
    </location>
</feature>
<evidence type="ECO:0000256" key="2">
    <source>
        <dbReference type="ARBA" id="ARBA00022707"/>
    </source>
</evidence>
<keyword evidence="5" id="KW-0106">Calcium</keyword>
<dbReference type="PANTHER" id="PTHR23055:SF178">
    <property type="entry name" value="NEUROCALCIN HOMOLOG"/>
    <property type="match status" value="1"/>
</dbReference>